<gene>
    <name evidence="1" type="ORF">D8M06_05205</name>
</gene>
<dbReference type="Proteomes" id="UP000269301">
    <property type="component" value="Unassembled WGS sequence"/>
</dbReference>
<dbReference type="SUPFAM" id="SSF54427">
    <property type="entry name" value="NTF2-like"/>
    <property type="match status" value="1"/>
</dbReference>
<evidence type="ECO:0000313" key="2">
    <source>
        <dbReference type="Proteomes" id="UP000269301"/>
    </source>
</evidence>
<proteinExistence type="predicted"/>
<dbReference type="AlphaFoldDB" id="A0A495A7X3"/>
<organism evidence="1 2">
    <name type="scientific">Oceanobacillus halophilus</name>
    <dbReference type="NCBI Taxonomy" id="930130"/>
    <lineage>
        <taxon>Bacteria</taxon>
        <taxon>Bacillati</taxon>
        <taxon>Bacillota</taxon>
        <taxon>Bacilli</taxon>
        <taxon>Bacillales</taxon>
        <taxon>Bacillaceae</taxon>
        <taxon>Oceanobacillus</taxon>
    </lineage>
</organism>
<comment type="caution">
    <text evidence="1">The sequence shown here is derived from an EMBL/GenBank/DDBJ whole genome shotgun (WGS) entry which is preliminary data.</text>
</comment>
<dbReference type="OrthoDB" id="2720594at2"/>
<keyword evidence="2" id="KW-1185">Reference proteome</keyword>
<name>A0A495A7X3_9BACI</name>
<protein>
    <recommendedName>
        <fullName evidence="3">DUF4878 domain-containing protein</fullName>
    </recommendedName>
</protein>
<reference evidence="1 2" key="1">
    <citation type="journal article" date="2016" name="Int. J. Syst. Evol. Microbiol.">
        <title>Oceanobacillus halophilus sp. nov., a novel moderately halophilic bacterium from a hypersaline lake.</title>
        <authorList>
            <person name="Amoozegar M.A."/>
            <person name="Bagheri M."/>
            <person name="Makhdoumi A."/>
            <person name="Nikou M.M."/>
            <person name="Fazeli S.A.S."/>
            <person name="Schumann P."/>
            <person name="Sproer C."/>
            <person name="Sanchez-Porro C."/>
            <person name="Ventosa A."/>
        </authorList>
    </citation>
    <scope>NUCLEOTIDE SEQUENCE [LARGE SCALE GENOMIC DNA]</scope>
    <source>
        <strain evidence="1 2">DSM 23996</strain>
    </source>
</reference>
<accession>A0A495A7X3</accession>
<dbReference type="InterPro" id="IPR032710">
    <property type="entry name" value="NTF2-like_dom_sf"/>
</dbReference>
<sequence>MLFFVIILTFLALTVFLFSLFFSSSKRQAKEVVEQFYTYEQQGLYSESWELFHPYMQEKFSKGHYLEDRPHVFMNHFGVSTFSYSIGDIKKVENWMMEDGQEPMDIAYKISVYQGFLGKYGKFTISQNVFVTEYEDNWRILWDYSS</sequence>
<dbReference type="EMBL" id="RBZP01000002">
    <property type="protein sequence ID" value="RKQ35892.1"/>
    <property type="molecule type" value="Genomic_DNA"/>
</dbReference>
<evidence type="ECO:0008006" key="3">
    <source>
        <dbReference type="Google" id="ProtNLM"/>
    </source>
</evidence>
<evidence type="ECO:0000313" key="1">
    <source>
        <dbReference type="EMBL" id="RKQ35892.1"/>
    </source>
</evidence>